<proteinExistence type="predicted"/>
<dbReference type="GO" id="GO:0015413">
    <property type="term" value="F:ABC-type nickel transporter activity"/>
    <property type="evidence" value="ECO:0007669"/>
    <property type="project" value="UniProtKB-EC"/>
</dbReference>
<dbReference type="Pfam" id="PF08352">
    <property type="entry name" value="oligo_HPY"/>
    <property type="match status" value="1"/>
</dbReference>
<accession>A0ABD6AX10</accession>
<dbReference type="Pfam" id="PF00005">
    <property type="entry name" value="ABC_tran"/>
    <property type="match status" value="2"/>
</dbReference>
<dbReference type="FunFam" id="3.40.50.300:FF:000016">
    <property type="entry name" value="Oligopeptide ABC transporter ATP-binding component"/>
    <property type="match status" value="1"/>
</dbReference>
<dbReference type="PANTHER" id="PTHR43297">
    <property type="entry name" value="OLIGOPEPTIDE TRANSPORT ATP-BINDING PROTEIN APPD"/>
    <property type="match status" value="1"/>
</dbReference>
<comment type="caution">
    <text evidence="14">The sequence shown here is derived from an EMBL/GenBank/DDBJ whole genome shotgun (WGS) entry which is preliminary data.</text>
</comment>
<dbReference type="PROSITE" id="PS00211">
    <property type="entry name" value="ABC_TRANSPORTER_1"/>
    <property type="match status" value="1"/>
</dbReference>
<evidence type="ECO:0000256" key="10">
    <source>
        <dbReference type="ARBA" id="ARBA00039098"/>
    </source>
</evidence>
<protein>
    <recommendedName>
        <fullName evidence="11">Nickel import system ATP-binding protein NikD</fullName>
        <ecNumber evidence="10">7.2.2.11</ecNumber>
    </recommendedName>
</protein>
<comment type="subcellular location">
    <subcellularLocation>
        <location evidence="1">Cell membrane</location>
        <topology evidence="1">Peripheral membrane protein</topology>
    </subcellularLocation>
</comment>
<dbReference type="GO" id="GO:0005524">
    <property type="term" value="F:ATP binding"/>
    <property type="evidence" value="ECO:0007669"/>
    <property type="project" value="UniProtKB-KW"/>
</dbReference>
<keyword evidence="2" id="KW-0813">Transport</keyword>
<evidence type="ECO:0000256" key="5">
    <source>
        <dbReference type="ARBA" id="ARBA00022840"/>
    </source>
</evidence>
<dbReference type="InterPro" id="IPR050388">
    <property type="entry name" value="ABC_Ni/Peptide_Import"/>
</dbReference>
<dbReference type="InterPro" id="IPR003439">
    <property type="entry name" value="ABC_transporter-like_ATP-bd"/>
</dbReference>
<keyword evidence="6" id="KW-1278">Translocase</keyword>
<dbReference type="RefSeq" id="WP_250873857.1">
    <property type="nucleotide sequence ID" value="NZ_JALXFV010000005.1"/>
</dbReference>
<name>A0ABD6AX10_9EURY</name>
<dbReference type="SMART" id="SM00382">
    <property type="entry name" value="AAA"/>
    <property type="match status" value="1"/>
</dbReference>
<organism evidence="14 15">
    <name type="scientific">Halomarina rubra</name>
    <dbReference type="NCBI Taxonomy" id="2071873"/>
    <lineage>
        <taxon>Archaea</taxon>
        <taxon>Methanobacteriati</taxon>
        <taxon>Methanobacteriota</taxon>
        <taxon>Stenosarchaea group</taxon>
        <taxon>Halobacteria</taxon>
        <taxon>Halobacteriales</taxon>
        <taxon>Natronomonadaceae</taxon>
        <taxon>Halomarina</taxon>
    </lineage>
</organism>
<dbReference type="PROSITE" id="PS50893">
    <property type="entry name" value="ABC_TRANSPORTER_2"/>
    <property type="match status" value="1"/>
</dbReference>
<keyword evidence="7" id="KW-0406">Ion transport</keyword>
<keyword evidence="3" id="KW-1003">Cell membrane</keyword>
<evidence type="ECO:0000256" key="4">
    <source>
        <dbReference type="ARBA" id="ARBA00022741"/>
    </source>
</evidence>
<dbReference type="InterPro" id="IPR017871">
    <property type="entry name" value="ABC_transporter-like_CS"/>
</dbReference>
<dbReference type="SUPFAM" id="SSF52540">
    <property type="entry name" value="P-loop containing nucleoside triphosphate hydrolases"/>
    <property type="match status" value="1"/>
</dbReference>
<dbReference type="EC" id="7.2.2.11" evidence="10"/>
<evidence type="ECO:0000256" key="12">
    <source>
        <dbReference type="ARBA" id="ARBA00048610"/>
    </source>
</evidence>
<reference evidence="14 15" key="1">
    <citation type="journal article" date="2019" name="Int. J. Syst. Evol. Microbiol.">
        <title>The Global Catalogue of Microorganisms (GCM) 10K type strain sequencing project: providing services to taxonomists for standard genome sequencing and annotation.</title>
        <authorList>
            <consortium name="The Broad Institute Genomics Platform"/>
            <consortium name="The Broad Institute Genome Sequencing Center for Infectious Disease"/>
            <person name="Wu L."/>
            <person name="Ma J."/>
        </authorList>
    </citation>
    <scope>NUCLEOTIDE SEQUENCE [LARGE SCALE GENOMIC DNA]</scope>
    <source>
        <strain evidence="14 15">CGMCC 1.12563</strain>
    </source>
</reference>
<sequence>MTDTPLLAVEDLTTTFKTDAGLLTAVGGIDFDIYEGETVCIVGESGSGKTVASESITRLVPSPPGEVTGSVEFRDLETVRELADAFPKAVFEVAEDGAAEDRGRPVDDGQFVVVEQRRNGEITRGYVDLARTPDKALRRVRGGDIAHVFQNPQDALNHCYTVGWQIVEAVQMHEDVSKGEARQRAIELLNDVGIPNAAARLDDYPHEFSGGQKQRVMIAMALVTNPDLLIADEPTTALDVTVQAQILKLLSELQEEYGMGILFITHDLGVVAEVADRVVVMYAGKVMERGTVYEIFEQPSHPYTRALLECLPGGGRAAAGIGGSLPDPTDPTEGCRFAERCEYAVDDCFVGGQPEEATLTDDHSVSCVYYHEGRDASVITGDDTTPAASGGTADD</sequence>
<evidence type="ECO:0000256" key="3">
    <source>
        <dbReference type="ARBA" id="ARBA00022475"/>
    </source>
</evidence>
<evidence type="ECO:0000259" key="13">
    <source>
        <dbReference type="PROSITE" id="PS50893"/>
    </source>
</evidence>
<comment type="catalytic activity">
    <reaction evidence="12">
        <text>Ni(2+)(out) + ATP + H2O = Ni(2+)(in) + ADP + phosphate + H(+)</text>
        <dbReference type="Rhea" id="RHEA:15557"/>
        <dbReference type="ChEBI" id="CHEBI:15377"/>
        <dbReference type="ChEBI" id="CHEBI:15378"/>
        <dbReference type="ChEBI" id="CHEBI:30616"/>
        <dbReference type="ChEBI" id="CHEBI:43474"/>
        <dbReference type="ChEBI" id="CHEBI:49786"/>
        <dbReference type="ChEBI" id="CHEBI:456216"/>
        <dbReference type="EC" id="7.2.2.11"/>
    </reaction>
    <physiologicalReaction direction="left-to-right" evidence="12">
        <dbReference type="Rhea" id="RHEA:15558"/>
    </physiologicalReaction>
</comment>
<dbReference type="CDD" id="cd03257">
    <property type="entry name" value="ABC_NikE_OppD_transporters"/>
    <property type="match status" value="1"/>
</dbReference>
<keyword evidence="4" id="KW-0547">Nucleotide-binding</keyword>
<dbReference type="AlphaFoldDB" id="A0ABD6AX10"/>
<dbReference type="EMBL" id="JBHUDC010000005">
    <property type="protein sequence ID" value="MFD1513895.1"/>
    <property type="molecule type" value="Genomic_DNA"/>
</dbReference>
<evidence type="ECO:0000256" key="9">
    <source>
        <dbReference type="ARBA" id="ARBA00038669"/>
    </source>
</evidence>
<keyword evidence="8" id="KW-0472">Membrane</keyword>
<evidence type="ECO:0000256" key="11">
    <source>
        <dbReference type="ARBA" id="ARBA00044143"/>
    </source>
</evidence>
<dbReference type="InterPro" id="IPR027417">
    <property type="entry name" value="P-loop_NTPase"/>
</dbReference>
<keyword evidence="15" id="KW-1185">Reference proteome</keyword>
<dbReference type="GO" id="GO:0005886">
    <property type="term" value="C:plasma membrane"/>
    <property type="evidence" value="ECO:0007669"/>
    <property type="project" value="UniProtKB-SubCell"/>
</dbReference>
<dbReference type="PANTHER" id="PTHR43297:SF13">
    <property type="entry name" value="NICKEL ABC TRANSPORTER, ATP-BINDING PROTEIN"/>
    <property type="match status" value="1"/>
</dbReference>
<dbReference type="Proteomes" id="UP001597187">
    <property type="component" value="Unassembled WGS sequence"/>
</dbReference>
<evidence type="ECO:0000256" key="2">
    <source>
        <dbReference type="ARBA" id="ARBA00022448"/>
    </source>
</evidence>
<gene>
    <name evidence="14" type="ORF">ACFSBT_11460</name>
</gene>
<keyword evidence="5 14" id="KW-0067">ATP-binding</keyword>
<dbReference type="InterPro" id="IPR013563">
    <property type="entry name" value="Oligopep_ABC_C"/>
</dbReference>
<evidence type="ECO:0000256" key="8">
    <source>
        <dbReference type="ARBA" id="ARBA00023136"/>
    </source>
</evidence>
<evidence type="ECO:0000256" key="1">
    <source>
        <dbReference type="ARBA" id="ARBA00004202"/>
    </source>
</evidence>
<evidence type="ECO:0000313" key="14">
    <source>
        <dbReference type="EMBL" id="MFD1513895.1"/>
    </source>
</evidence>
<dbReference type="InterPro" id="IPR003593">
    <property type="entry name" value="AAA+_ATPase"/>
</dbReference>
<dbReference type="NCBIfam" id="TIGR01727">
    <property type="entry name" value="oligo_HPY"/>
    <property type="match status" value="1"/>
</dbReference>
<comment type="subunit">
    <text evidence="9">The complex is composed of two ATP-binding proteins (NikD and NikE), two transmembrane proteins (NikB and NikC) and a solute-binding protein (NikA).</text>
</comment>
<feature type="domain" description="ABC transporter" evidence="13">
    <location>
        <begin position="7"/>
        <end position="308"/>
    </location>
</feature>
<evidence type="ECO:0000256" key="6">
    <source>
        <dbReference type="ARBA" id="ARBA00022967"/>
    </source>
</evidence>
<evidence type="ECO:0000313" key="15">
    <source>
        <dbReference type="Proteomes" id="UP001597187"/>
    </source>
</evidence>
<dbReference type="Gene3D" id="3.40.50.300">
    <property type="entry name" value="P-loop containing nucleotide triphosphate hydrolases"/>
    <property type="match status" value="1"/>
</dbReference>
<evidence type="ECO:0000256" key="7">
    <source>
        <dbReference type="ARBA" id="ARBA00023065"/>
    </source>
</evidence>